<sequence>MSRAIKDGLQKLQQYVTSTKSRLTKIVNGQGDAGTRAVPAQTGKDDAEIGLRLDYGDKFTKSGKEYRRYKLQVNKQAANPTLKAMAAKNSHKVWAEADLQINPAPDNADQVAADFFSDLEKDLDAKTK</sequence>
<protein>
    <submittedName>
        <fullName evidence="1">Uncharacterized protein</fullName>
    </submittedName>
</protein>
<dbReference type="Proteomes" id="UP001271007">
    <property type="component" value="Unassembled WGS sequence"/>
</dbReference>
<organism evidence="1 2">
    <name type="scientific">Extremus antarcticus</name>
    <dbReference type="NCBI Taxonomy" id="702011"/>
    <lineage>
        <taxon>Eukaryota</taxon>
        <taxon>Fungi</taxon>
        <taxon>Dikarya</taxon>
        <taxon>Ascomycota</taxon>
        <taxon>Pezizomycotina</taxon>
        <taxon>Dothideomycetes</taxon>
        <taxon>Dothideomycetidae</taxon>
        <taxon>Mycosphaerellales</taxon>
        <taxon>Extremaceae</taxon>
        <taxon>Extremus</taxon>
    </lineage>
</organism>
<evidence type="ECO:0000313" key="2">
    <source>
        <dbReference type="Proteomes" id="UP001271007"/>
    </source>
</evidence>
<accession>A0AAJ0G3J1</accession>
<comment type="caution">
    <text evidence="1">The sequence shown here is derived from an EMBL/GenBank/DDBJ whole genome shotgun (WGS) entry which is preliminary data.</text>
</comment>
<dbReference type="AlphaFoldDB" id="A0AAJ0G3J1"/>
<proteinExistence type="predicted"/>
<keyword evidence="2" id="KW-1185">Reference proteome</keyword>
<evidence type="ECO:0000313" key="1">
    <source>
        <dbReference type="EMBL" id="KAK3045460.1"/>
    </source>
</evidence>
<dbReference type="EMBL" id="JAWDJX010000241">
    <property type="protein sequence ID" value="KAK3045460.1"/>
    <property type="molecule type" value="Genomic_DNA"/>
</dbReference>
<reference evidence="1" key="1">
    <citation type="submission" date="2023-04" db="EMBL/GenBank/DDBJ databases">
        <title>Black Yeasts Isolated from many extreme environments.</title>
        <authorList>
            <person name="Coleine C."/>
            <person name="Stajich J.E."/>
            <person name="Selbmann L."/>
        </authorList>
    </citation>
    <scope>NUCLEOTIDE SEQUENCE</scope>
    <source>
        <strain evidence="1">CCFEE 5312</strain>
    </source>
</reference>
<gene>
    <name evidence="1" type="ORF">LTR09_012948</name>
</gene>
<name>A0AAJ0G3J1_9PEZI</name>